<accession>A0AA43TKK6</accession>
<organism evidence="2 3">
    <name type="scientific">Candidatus Methylobacter titanis</name>
    <dbReference type="NCBI Taxonomy" id="3053457"/>
    <lineage>
        <taxon>Bacteria</taxon>
        <taxon>Pseudomonadati</taxon>
        <taxon>Pseudomonadota</taxon>
        <taxon>Gammaproteobacteria</taxon>
        <taxon>Methylococcales</taxon>
        <taxon>Methylococcaceae</taxon>
        <taxon>Methylobacter</taxon>
    </lineage>
</organism>
<evidence type="ECO:0000313" key="2">
    <source>
        <dbReference type="EMBL" id="MDI1230122.1"/>
    </source>
</evidence>
<protein>
    <submittedName>
        <fullName evidence="2">Coiled coil domain-containing protein</fullName>
    </submittedName>
</protein>
<evidence type="ECO:0000313" key="3">
    <source>
        <dbReference type="Proteomes" id="UP001160519"/>
    </source>
</evidence>
<dbReference type="EMBL" id="JAQSDF010000005">
    <property type="protein sequence ID" value="MDI1230122.1"/>
    <property type="molecule type" value="Genomic_DNA"/>
</dbReference>
<dbReference type="Proteomes" id="UP001160519">
    <property type="component" value="Unassembled WGS sequence"/>
</dbReference>
<gene>
    <name evidence="2" type="ORF">PSU93_03110</name>
</gene>
<evidence type="ECO:0000256" key="1">
    <source>
        <dbReference type="SAM" id="MobiDB-lite"/>
    </source>
</evidence>
<dbReference type="AlphaFoldDB" id="A0AA43TKK6"/>
<feature type="region of interest" description="Disordered" evidence="1">
    <location>
        <begin position="55"/>
        <end position="76"/>
    </location>
</feature>
<keyword evidence="3" id="KW-1185">Reference proteome</keyword>
<name>A0AA43TKK6_9GAMM</name>
<reference evidence="2" key="1">
    <citation type="submission" date="2023-01" db="EMBL/GenBank/DDBJ databases">
        <title>Biogeochemical cycle of methane in antarctic sediments.</title>
        <authorList>
            <person name="Roldan D.M."/>
            <person name="Menes R.J."/>
        </authorList>
    </citation>
    <scope>NUCLEOTIDE SEQUENCE [LARGE SCALE GENOMIC DNA]</scope>
    <source>
        <strain evidence="2">K-2018 MAG008</strain>
    </source>
</reference>
<sequence length="76" mass="8660">MKTTDDYRQKLLTELIERSAKIDALVVKCRVAATDVKLCHDQELEELRAKQQETTKKLQELEEPSSNAWENIGDGG</sequence>
<proteinExistence type="predicted"/>
<comment type="caution">
    <text evidence="2">The sequence shown here is derived from an EMBL/GenBank/DDBJ whole genome shotgun (WGS) entry which is preliminary data.</text>
</comment>